<dbReference type="Proteomes" id="UP001211907">
    <property type="component" value="Unassembled WGS sequence"/>
</dbReference>
<comment type="caution">
    <text evidence="2">The sequence shown here is derived from an EMBL/GenBank/DDBJ whole genome shotgun (WGS) entry which is preliminary data.</text>
</comment>
<feature type="region of interest" description="Disordered" evidence="1">
    <location>
        <begin position="1"/>
        <end position="30"/>
    </location>
</feature>
<gene>
    <name evidence="2" type="ORF">HK100_007332</name>
</gene>
<dbReference type="AlphaFoldDB" id="A0AAD5SP62"/>
<accession>A0AAD5SP62</accession>
<evidence type="ECO:0000256" key="1">
    <source>
        <dbReference type="SAM" id="MobiDB-lite"/>
    </source>
</evidence>
<organism evidence="2 3">
    <name type="scientific">Physocladia obscura</name>
    <dbReference type="NCBI Taxonomy" id="109957"/>
    <lineage>
        <taxon>Eukaryota</taxon>
        <taxon>Fungi</taxon>
        <taxon>Fungi incertae sedis</taxon>
        <taxon>Chytridiomycota</taxon>
        <taxon>Chytridiomycota incertae sedis</taxon>
        <taxon>Chytridiomycetes</taxon>
        <taxon>Chytridiales</taxon>
        <taxon>Chytriomycetaceae</taxon>
        <taxon>Physocladia</taxon>
    </lineage>
</organism>
<feature type="compositionally biased region" description="Polar residues" evidence="1">
    <location>
        <begin position="1"/>
        <end position="14"/>
    </location>
</feature>
<name>A0AAD5SP62_9FUNG</name>
<evidence type="ECO:0000313" key="3">
    <source>
        <dbReference type="Proteomes" id="UP001211907"/>
    </source>
</evidence>
<feature type="non-terminal residue" evidence="2">
    <location>
        <position position="98"/>
    </location>
</feature>
<proteinExistence type="predicted"/>
<dbReference type="EMBL" id="JADGJH010003449">
    <property type="protein sequence ID" value="KAJ3090861.1"/>
    <property type="molecule type" value="Genomic_DNA"/>
</dbReference>
<reference evidence="2" key="1">
    <citation type="submission" date="2020-05" db="EMBL/GenBank/DDBJ databases">
        <title>Phylogenomic resolution of chytrid fungi.</title>
        <authorList>
            <person name="Stajich J.E."/>
            <person name="Amses K."/>
            <person name="Simmons R."/>
            <person name="Seto K."/>
            <person name="Myers J."/>
            <person name="Bonds A."/>
            <person name="Quandt C.A."/>
            <person name="Barry K."/>
            <person name="Liu P."/>
            <person name="Grigoriev I."/>
            <person name="Longcore J.E."/>
            <person name="James T.Y."/>
        </authorList>
    </citation>
    <scope>NUCLEOTIDE SEQUENCE</scope>
    <source>
        <strain evidence="2">JEL0513</strain>
    </source>
</reference>
<keyword evidence="3" id="KW-1185">Reference proteome</keyword>
<evidence type="ECO:0000313" key="2">
    <source>
        <dbReference type="EMBL" id="KAJ3090861.1"/>
    </source>
</evidence>
<sequence length="98" mass="10812">MQQQQQARMFSSLPTTAAATTTTHPREIPSLKTTKTALSLDSSLAAVNNNNDDEYSGLKQVPKYRVSVPPPQDYFLERSRKPRQLFVGLHGSGVVGRP</sequence>
<protein>
    <submittedName>
        <fullName evidence="2">Uncharacterized protein</fullName>
    </submittedName>
</protein>